<dbReference type="RefSeq" id="WP_224190883.1">
    <property type="nucleotide sequence ID" value="NZ_JAIRAU010000002.1"/>
</dbReference>
<accession>A0ABS7TKX0</accession>
<organism evidence="3 4">
    <name type="scientific">Nannocystis pusilla</name>
    <dbReference type="NCBI Taxonomy" id="889268"/>
    <lineage>
        <taxon>Bacteria</taxon>
        <taxon>Pseudomonadati</taxon>
        <taxon>Myxococcota</taxon>
        <taxon>Polyangia</taxon>
        <taxon>Nannocystales</taxon>
        <taxon>Nannocystaceae</taxon>
        <taxon>Nannocystis</taxon>
    </lineage>
</organism>
<protein>
    <submittedName>
        <fullName evidence="3">Glycosyltransferase family 2 protein</fullName>
    </submittedName>
</protein>
<dbReference type="SUPFAM" id="SSF53448">
    <property type="entry name" value="Nucleotide-diphospho-sugar transferases"/>
    <property type="match status" value="1"/>
</dbReference>
<dbReference type="CDD" id="cd04179">
    <property type="entry name" value="DPM_DPG-synthase_like"/>
    <property type="match status" value="1"/>
</dbReference>
<proteinExistence type="predicted"/>
<sequence>MSAGTGENEVSGGAGEMSGGTGPFRPCALIPTYDNPRTVRDVVLRVKAHLPDVVVIDDGSGEAGRQAVAALGAEGLAHVRRRAQNGGKGAAVKTGFQFARELGYTHALQVDADGQHDLGDIPKFLATARERPDALILGAPVYDASAPKGRLVARKITLFWTDFEAGRGVITDPMCGFRVYPLDPALALGRTGDRMDFDIEVAVRLVWAGVPVINLPTKVRYIGRDEGGVSHFRVFGDNLKISWLHTRLSFQRVMVRPWIKLWRRLRRPALPAGR</sequence>
<dbReference type="EMBL" id="JAIRAU010000002">
    <property type="protein sequence ID" value="MBZ5708876.1"/>
    <property type="molecule type" value="Genomic_DNA"/>
</dbReference>
<reference evidence="3" key="1">
    <citation type="submission" date="2021-08" db="EMBL/GenBank/DDBJ databases">
        <authorList>
            <person name="Stevens D.C."/>
        </authorList>
    </citation>
    <scope>NUCLEOTIDE SEQUENCE</scope>
    <source>
        <strain evidence="3">DSM 53165</strain>
    </source>
</reference>
<keyword evidence="4" id="KW-1185">Reference proteome</keyword>
<gene>
    <name evidence="3" type="ORF">K7C98_06380</name>
</gene>
<evidence type="ECO:0000313" key="4">
    <source>
        <dbReference type="Proteomes" id="UP001139031"/>
    </source>
</evidence>
<evidence type="ECO:0000256" key="1">
    <source>
        <dbReference type="SAM" id="MobiDB-lite"/>
    </source>
</evidence>
<dbReference type="PANTHER" id="PTHR10859">
    <property type="entry name" value="GLYCOSYL TRANSFERASE"/>
    <property type="match status" value="1"/>
</dbReference>
<dbReference type="InterPro" id="IPR029044">
    <property type="entry name" value="Nucleotide-diphossugar_trans"/>
</dbReference>
<feature type="domain" description="Glycosyltransferase 2-like" evidence="2">
    <location>
        <begin position="28"/>
        <end position="147"/>
    </location>
</feature>
<feature type="region of interest" description="Disordered" evidence="1">
    <location>
        <begin position="1"/>
        <end position="21"/>
    </location>
</feature>
<evidence type="ECO:0000259" key="2">
    <source>
        <dbReference type="Pfam" id="PF00535"/>
    </source>
</evidence>
<name>A0ABS7TKX0_9BACT</name>
<dbReference type="Pfam" id="PF00535">
    <property type="entry name" value="Glycos_transf_2"/>
    <property type="match status" value="1"/>
</dbReference>
<dbReference type="Gene3D" id="3.90.550.10">
    <property type="entry name" value="Spore Coat Polysaccharide Biosynthesis Protein SpsA, Chain A"/>
    <property type="match status" value="1"/>
</dbReference>
<dbReference type="Proteomes" id="UP001139031">
    <property type="component" value="Unassembled WGS sequence"/>
</dbReference>
<comment type="caution">
    <text evidence="3">The sequence shown here is derived from an EMBL/GenBank/DDBJ whole genome shotgun (WGS) entry which is preliminary data.</text>
</comment>
<evidence type="ECO:0000313" key="3">
    <source>
        <dbReference type="EMBL" id="MBZ5708876.1"/>
    </source>
</evidence>
<feature type="compositionally biased region" description="Gly residues" evidence="1">
    <location>
        <begin position="12"/>
        <end position="21"/>
    </location>
</feature>
<dbReference type="InterPro" id="IPR001173">
    <property type="entry name" value="Glyco_trans_2-like"/>
</dbReference>
<dbReference type="PANTHER" id="PTHR10859:SF91">
    <property type="entry name" value="DOLICHYL-PHOSPHATE BETA-GLUCOSYLTRANSFERASE"/>
    <property type="match status" value="1"/>
</dbReference>